<dbReference type="SUPFAM" id="SSF46785">
    <property type="entry name" value="Winged helix' DNA-binding domain"/>
    <property type="match status" value="1"/>
</dbReference>
<keyword evidence="2 6" id="KW-0238">DNA-binding</keyword>
<dbReference type="Pfam" id="PF09339">
    <property type="entry name" value="HTH_IclR"/>
    <property type="match status" value="1"/>
</dbReference>
<evidence type="ECO:0000259" key="4">
    <source>
        <dbReference type="PROSITE" id="PS51077"/>
    </source>
</evidence>
<reference evidence="6 7" key="1">
    <citation type="submission" date="2024-06" db="EMBL/GenBank/DDBJ databases">
        <title>Genomic Encyclopedia of Type Strains, Phase IV (KMG-IV): sequencing the most valuable type-strain genomes for metagenomic binning, comparative biology and taxonomic classification.</title>
        <authorList>
            <person name="Goeker M."/>
        </authorList>
    </citation>
    <scope>NUCLEOTIDE SEQUENCE [LARGE SCALE GENOMIC DNA]</scope>
    <source>
        <strain evidence="6 7">DSM 29846</strain>
    </source>
</reference>
<dbReference type="PANTHER" id="PTHR30136">
    <property type="entry name" value="HELIX-TURN-HELIX TRANSCRIPTIONAL REGULATOR, ICLR FAMILY"/>
    <property type="match status" value="1"/>
</dbReference>
<dbReference type="RefSeq" id="WP_354418193.1">
    <property type="nucleotide sequence ID" value="NZ_JBEPLM010000031.1"/>
</dbReference>
<dbReference type="InterPro" id="IPR036388">
    <property type="entry name" value="WH-like_DNA-bd_sf"/>
</dbReference>
<dbReference type="PROSITE" id="PS51078">
    <property type="entry name" value="ICLR_ED"/>
    <property type="match status" value="1"/>
</dbReference>
<dbReference type="SMART" id="SM00346">
    <property type="entry name" value="HTH_ICLR"/>
    <property type="match status" value="1"/>
</dbReference>
<sequence length="261" mass="28549">MPASKIHEPKSGPLERYVTVLEAVVSAPDGLTTRDLETMLGLPKTTVNRLLSALVASDLLVSGERRGSFVLGPRLSQILQSDTAWIEFASKRLLKSLAEESGETCFIVRLYGATVRSLVMESPDASVGVYVTPGHILPPHATATGKLLTAMQEQNLREAILQTELKRLTPHTIIDRAELEEEYHRIRGQGYAVENGEQVRGLFTIACPIILMEGQAPIYALGMTGPAERMASQPLSLWVTKLRQTAAEFAKVFTPNGKKKS</sequence>
<dbReference type="Gene3D" id="3.30.450.40">
    <property type="match status" value="1"/>
</dbReference>
<gene>
    <name evidence="6" type="ORF">ABID26_007234</name>
</gene>
<keyword evidence="3" id="KW-0804">Transcription</keyword>
<name>A0ABV2I4L9_9HYPH</name>
<dbReference type="PROSITE" id="PS51077">
    <property type="entry name" value="HTH_ICLR"/>
    <property type="match status" value="1"/>
</dbReference>
<evidence type="ECO:0000256" key="3">
    <source>
        <dbReference type="ARBA" id="ARBA00023163"/>
    </source>
</evidence>
<proteinExistence type="predicted"/>
<accession>A0ABV2I4L9</accession>
<dbReference type="InterPro" id="IPR036390">
    <property type="entry name" value="WH_DNA-bd_sf"/>
</dbReference>
<dbReference type="InterPro" id="IPR005471">
    <property type="entry name" value="Tscrpt_reg_IclR_N"/>
</dbReference>
<feature type="domain" description="HTH iclR-type" evidence="4">
    <location>
        <begin position="11"/>
        <end position="73"/>
    </location>
</feature>
<protein>
    <submittedName>
        <fullName evidence="6">DNA-binding IclR family transcriptional regulator</fullName>
    </submittedName>
</protein>
<evidence type="ECO:0000256" key="1">
    <source>
        <dbReference type="ARBA" id="ARBA00023015"/>
    </source>
</evidence>
<dbReference type="InterPro" id="IPR050707">
    <property type="entry name" value="HTH_MetabolicPath_Reg"/>
</dbReference>
<dbReference type="Pfam" id="PF01614">
    <property type="entry name" value="IclR_C"/>
    <property type="match status" value="1"/>
</dbReference>
<evidence type="ECO:0000256" key="2">
    <source>
        <dbReference type="ARBA" id="ARBA00023125"/>
    </source>
</evidence>
<feature type="domain" description="IclR-ED" evidence="5">
    <location>
        <begin position="67"/>
        <end position="255"/>
    </location>
</feature>
<keyword evidence="7" id="KW-1185">Reference proteome</keyword>
<evidence type="ECO:0000259" key="5">
    <source>
        <dbReference type="PROSITE" id="PS51078"/>
    </source>
</evidence>
<dbReference type="Proteomes" id="UP001549036">
    <property type="component" value="Unassembled WGS sequence"/>
</dbReference>
<evidence type="ECO:0000313" key="7">
    <source>
        <dbReference type="Proteomes" id="UP001549036"/>
    </source>
</evidence>
<keyword evidence="1" id="KW-0805">Transcription regulation</keyword>
<organism evidence="6 7">
    <name type="scientific">Mesorhizobium shonense</name>
    <dbReference type="NCBI Taxonomy" id="1209948"/>
    <lineage>
        <taxon>Bacteria</taxon>
        <taxon>Pseudomonadati</taxon>
        <taxon>Pseudomonadota</taxon>
        <taxon>Alphaproteobacteria</taxon>
        <taxon>Hyphomicrobiales</taxon>
        <taxon>Phyllobacteriaceae</taxon>
        <taxon>Mesorhizobium</taxon>
    </lineage>
</organism>
<dbReference type="PANTHER" id="PTHR30136:SF24">
    <property type="entry name" value="HTH-TYPE TRANSCRIPTIONAL REPRESSOR ALLR"/>
    <property type="match status" value="1"/>
</dbReference>
<dbReference type="SUPFAM" id="SSF55781">
    <property type="entry name" value="GAF domain-like"/>
    <property type="match status" value="1"/>
</dbReference>
<dbReference type="InterPro" id="IPR014757">
    <property type="entry name" value="Tscrpt_reg_IclR_C"/>
</dbReference>
<dbReference type="GO" id="GO:0003677">
    <property type="term" value="F:DNA binding"/>
    <property type="evidence" value="ECO:0007669"/>
    <property type="project" value="UniProtKB-KW"/>
</dbReference>
<evidence type="ECO:0000313" key="6">
    <source>
        <dbReference type="EMBL" id="MET3597808.1"/>
    </source>
</evidence>
<dbReference type="Gene3D" id="1.10.10.10">
    <property type="entry name" value="Winged helix-like DNA-binding domain superfamily/Winged helix DNA-binding domain"/>
    <property type="match status" value="1"/>
</dbReference>
<dbReference type="EMBL" id="JBEPLM010000031">
    <property type="protein sequence ID" value="MET3597808.1"/>
    <property type="molecule type" value="Genomic_DNA"/>
</dbReference>
<dbReference type="InterPro" id="IPR029016">
    <property type="entry name" value="GAF-like_dom_sf"/>
</dbReference>
<comment type="caution">
    <text evidence="6">The sequence shown here is derived from an EMBL/GenBank/DDBJ whole genome shotgun (WGS) entry which is preliminary data.</text>
</comment>